<evidence type="ECO:0000256" key="5">
    <source>
        <dbReference type="ARBA" id="ARBA00023136"/>
    </source>
</evidence>
<reference evidence="6 7" key="1">
    <citation type="submission" date="2023-02" db="EMBL/GenBank/DDBJ databases">
        <title>Genome sequence of Lentisphaera profundi SAORIC-696.</title>
        <authorList>
            <person name="Kim e."/>
            <person name="Cho J.-C."/>
            <person name="Choi A."/>
            <person name="Kang I."/>
        </authorList>
    </citation>
    <scope>NUCLEOTIDE SEQUENCE [LARGE SCALE GENOMIC DNA]</scope>
    <source>
        <strain evidence="6 7">SAORIC-696</strain>
    </source>
</reference>
<keyword evidence="3" id="KW-0812">Transmembrane</keyword>
<keyword evidence="4" id="KW-1133">Transmembrane helix</keyword>
<dbReference type="EMBL" id="CP117812">
    <property type="protein sequence ID" value="WDE98593.1"/>
    <property type="molecule type" value="Genomic_DNA"/>
</dbReference>
<evidence type="ECO:0000313" key="6">
    <source>
        <dbReference type="EMBL" id="WDE98593.1"/>
    </source>
</evidence>
<evidence type="ECO:0000256" key="3">
    <source>
        <dbReference type="ARBA" id="ARBA00022692"/>
    </source>
</evidence>
<comment type="subcellular location">
    <subcellularLocation>
        <location evidence="1">Membrane</location>
        <topology evidence="1">Single-pass membrane protein</topology>
    </subcellularLocation>
</comment>
<dbReference type="Gene3D" id="3.30.700.10">
    <property type="entry name" value="Glycoprotein, Type 4 Pilin"/>
    <property type="match status" value="1"/>
</dbReference>
<dbReference type="PRINTS" id="PR00813">
    <property type="entry name" value="BCTERIALGSPG"/>
</dbReference>
<dbReference type="SUPFAM" id="SSF54523">
    <property type="entry name" value="Pili subunits"/>
    <property type="match status" value="1"/>
</dbReference>
<keyword evidence="7" id="KW-1185">Reference proteome</keyword>
<evidence type="ECO:0000256" key="4">
    <source>
        <dbReference type="ARBA" id="ARBA00022989"/>
    </source>
</evidence>
<name>A0ABY7W2T9_9BACT</name>
<dbReference type="Proteomes" id="UP001214250">
    <property type="component" value="Chromosome 2"/>
</dbReference>
<dbReference type="NCBIfam" id="TIGR02532">
    <property type="entry name" value="IV_pilin_GFxxxE"/>
    <property type="match status" value="1"/>
</dbReference>
<evidence type="ECO:0000256" key="1">
    <source>
        <dbReference type="ARBA" id="ARBA00004167"/>
    </source>
</evidence>
<proteinExistence type="predicted"/>
<dbReference type="InterPro" id="IPR045584">
    <property type="entry name" value="Pilin-like"/>
</dbReference>
<accession>A0ABY7W2T9</accession>
<keyword evidence="2" id="KW-0488">Methylation</keyword>
<dbReference type="RefSeq" id="WP_274153464.1">
    <property type="nucleotide sequence ID" value="NZ_CP117812.1"/>
</dbReference>
<gene>
    <name evidence="6" type="ORF">PQO03_12170</name>
</gene>
<evidence type="ECO:0000256" key="2">
    <source>
        <dbReference type="ARBA" id="ARBA00022481"/>
    </source>
</evidence>
<dbReference type="InterPro" id="IPR000983">
    <property type="entry name" value="Bac_GSPG_pilin"/>
</dbReference>
<dbReference type="PANTHER" id="PTHR30093:SF44">
    <property type="entry name" value="TYPE II SECRETION SYSTEM CORE PROTEIN G"/>
    <property type="match status" value="1"/>
</dbReference>
<keyword evidence="5" id="KW-0472">Membrane</keyword>
<protein>
    <submittedName>
        <fullName evidence="6">Type II secretion system protein</fullName>
    </submittedName>
</protein>
<dbReference type="InterPro" id="IPR012902">
    <property type="entry name" value="N_methyl_site"/>
</dbReference>
<organism evidence="6 7">
    <name type="scientific">Lentisphaera profundi</name>
    <dbReference type="NCBI Taxonomy" id="1658616"/>
    <lineage>
        <taxon>Bacteria</taxon>
        <taxon>Pseudomonadati</taxon>
        <taxon>Lentisphaerota</taxon>
        <taxon>Lentisphaeria</taxon>
        <taxon>Lentisphaerales</taxon>
        <taxon>Lentisphaeraceae</taxon>
        <taxon>Lentisphaera</taxon>
    </lineage>
</organism>
<evidence type="ECO:0000313" key="7">
    <source>
        <dbReference type="Proteomes" id="UP001214250"/>
    </source>
</evidence>
<sequence length="224" mass="24846">MKNNNSYKFTLIELLVVFAIIGILSSFLLPSLAQARKKAQGSTCISNLRNFGTATLLYSDDNDGTLPYSKRQNGAQHLWWRNQLAAYLIPDDYITETAFNYPDSFAEGVFACPLTDNGINDYSGGGYGWNQDYLGNAIDQTTININEVEKPTETYASGDSADSPLSNWRKFVFSKASKGLEEIGDRHQVGVNHVNVDGSAKRTSSLQIVSGLNGDIDYYFRPRK</sequence>
<dbReference type="PANTHER" id="PTHR30093">
    <property type="entry name" value="GENERAL SECRETION PATHWAY PROTEIN G"/>
    <property type="match status" value="1"/>
</dbReference>